<dbReference type="AlphaFoldDB" id="A0A9X2AD07"/>
<proteinExistence type="predicted"/>
<reference evidence="2" key="1">
    <citation type="submission" date="2022-03" db="EMBL/GenBank/DDBJ databases">
        <title>Gramella crocea sp. nov., isolated from activated sludge of a seafood processing plant.</title>
        <authorList>
            <person name="Zhang X."/>
        </authorList>
    </citation>
    <scope>NUCLEOTIDE SEQUENCE</scope>
    <source>
        <strain evidence="2">YJ019</strain>
    </source>
</reference>
<protein>
    <recommendedName>
        <fullName evidence="1">HEPN AbiU2-like domain-containing protein</fullName>
    </recommendedName>
</protein>
<name>A0A9X2AD07_9FLAO</name>
<organism evidence="2 3">
    <name type="scientific">Christiangramia lutea</name>
    <dbReference type="NCBI Taxonomy" id="1607951"/>
    <lineage>
        <taxon>Bacteria</taxon>
        <taxon>Pseudomonadati</taxon>
        <taxon>Bacteroidota</taxon>
        <taxon>Flavobacteriia</taxon>
        <taxon>Flavobacteriales</taxon>
        <taxon>Flavobacteriaceae</taxon>
        <taxon>Christiangramia</taxon>
    </lineage>
</organism>
<feature type="domain" description="HEPN AbiU2-like" evidence="1">
    <location>
        <begin position="21"/>
        <end position="176"/>
    </location>
</feature>
<comment type="caution">
    <text evidence="2">The sequence shown here is derived from an EMBL/GenBank/DDBJ whole genome shotgun (WGS) entry which is preliminary data.</text>
</comment>
<sequence>MKENSEILKHKLTEIREILLELECLKQDIRSIHNPEEEYFERMIKKSRFFYRLYLNYTKLFVIDCHKLIDKKEHFNILNLINYSQSNIDKIDWHHKPTHSSLEKLKTKFLKTSDHFGDISLLRNKVFAHTDRKKSEIKYNITLKDFWEILTSLQEIFREVNLHFDNTNWQFQILYPEPNAIKNSYKYLKIKDLYFNSFKSDKDIFTKEEVKKIIRS</sequence>
<dbReference type="EMBL" id="JAKVTV010000021">
    <property type="protein sequence ID" value="MCH4824668.1"/>
    <property type="molecule type" value="Genomic_DNA"/>
</dbReference>
<evidence type="ECO:0000313" key="2">
    <source>
        <dbReference type="EMBL" id="MCH4824668.1"/>
    </source>
</evidence>
<evidence type="ECO:0000259" key="1">
    <source>
        <dbReference type="Pfam" id="PF18734"/>
    </source>
</evidence>
<dbReference type="InterPro" id="IPR040704">
    <property type="entry name" value="HEPN_AbiU2"/>
</dbReference>
<dbReference type="Proteomes" id="UP001139226">
    <property type="component" value="Unassembled WGS sequence"/>
</dbReference>
<dbReference type="RefSeq" id="WP_240714832.1">
    <property type="nucleotide sequence ID" value="NZ_JAKVTV010000021.1"/>
</dbReference>
<dbReference type="Pfam" id="PF18734">
    <property type="entry name" value="HEPN_AbiU2"/>
    <property type="match status" value="1"/>
</dbReference>
<keyword evidence="3" id="KW-1185">Reference proteome</keyword>
<gene>
    <name evidence="2" type="ORF">ML462_15970</name>
</gene>
<evidence type="ECO:0000313" key="3">
    <source>
        <dbReference type="Proteomes" id="UP001139226"/>
    </source>
</evidence>
<accession>A0A9X2AD07</accession>